<sequence length="233" mass="25701">MITIIKREINSFFSSTIGYLVIAVFLVLNGLFLWVFSGSFNILDSGFADLAPYFELAPWVLLFLIPAVCMRAFSDEMKMGTLELLLTKPISLNKIVLGKYFGAVILILIAMVPTLMYVFTISQLGNPSGNFDVGSTIGSFIGLLFLVMSYTSIGIFASTLSQNQIVAFIIAVFLCFSLYYGFEGFSSSAFNISELGMKAHFDSVARGVLDSKDLIYFFSVAIFFIAITVLKLK</sequence>
<evidence type="ECO:0000256" key="1">
    <source>
        <dbReference type="ARBA" id="ARBA00004651"/>
    </source>
</evidence>
<keyword evidence="3 6" id="KW-0812">Transmembrane</keyword>
<dbReference type="EMBL" id="JAUGQQ010000003">
    <property type="protein sequence ID" value="MDN3723893.1"/>
    <property type="molecule type" value="Genomic_DNA"/>
</dbReference>
<dbReference type="Pfam" id="PF12679">
    <property type="entry name" value="ABC2_membrane_2"/>
    <property type="match status" value="1"/>
</dbReference>
<dbReference type="InterPro" id="IPR019860">
    <property type="entry name" value="Motility-assoc_ABC_perm_GldF"/>
</dbReference>
<dbReference type="Proteomes" id="UP001244787">
    <property type="component" value="Unassembled WGS sequence"/>
</dbReference>
<dbReference type="PANTHER" id="PTHR30294">
    <property type="entry name" value="MEMBRANE COMPONENT OF ABC TRANSPORTER YHHJ-RELATED"/>
    <property type="match status" value="1"/>
</dbReference>
<keyword evidence="5 6" id="KW-0472">Membrane</keyword>
<keyword evidence="8" id="KW-1185">Reference proteome</keyword>
<feature type="transmembrane region" description="Helical" evidence="6">
    <location>
        <begin position="165"/>
        <end position="182"/>
    </location>
</feature>
<dbReference type="PANTHER" id="PTHR30294:SF29">
    <property type="entry name" value="MULTIDRUG ABC TRANSPORTER PERMEASE YBHS-RELATED"/>
    <property type="match status" value="1"/>
</dbReference>
<feature type="transmembrane region" description="Helical" evidence="6">
    <location>
        <begin position="56"/>
        <end position="74"/>
    </location>
</feature>
<reference evidence="7 8" key="1">
    <citation type="submission" date="2023-06" db="EMBL/GenBank/DDBJ databases">
        <authorList>
            <person name="Ye Y.-Q."/>
            <person name="Du Z.-J."/>
        </authorList>
    </citation>
    <scope>NUCLEOTIDE SEQUENCE [LARGE SCALE GENOMIC DNA]</scope>
    <source>
        <strain evidence="7 8">SDUM287046</strain>
    </source>
</reference>
<dbReference type="RefSeq" id="WP_290253990.1">
    <property type="nucleotide sequence ID" value="NZ_JAUGQQ010000003.1"/>
</dbReference>
<proteinExistence type="predicted"/>
<feature type="transmembrane region" description="Helical" evidence="6">
    <location>
        <begin position="214"/>
        <end position="232"/>
    </location>
</feature>
<comment type="caution">
    <text evidence="7">The sequence shown here is derived from an EMBL/GenBank/DDBJ whole genome shotgun (WGS) entry which is preliminary data.</text>
</comment>
<feature type="transmembrane region" description="Helical" evidence="6">
    <location>
        <begin position="139"/>
        <end position="158"/>
    </location>
</feature>
<organism evidence="7 8">
    <name type="scientific">Aequorivita aurantiaca</name>
    <dbReference type="NCBI Taxonomy" id="3053356"/>
    <lineage>
        <taxon>Bacteria</taxon>
        <taxon>Pseudomonadati</taxon>
        <taxon>Bacteroidota</taxon>
        <taxon>Flavobacteriia</taxon>
        <taxon>Flavobacteriales</taxon>
        <taxon>Flavobacteriaceae</taxon>
        <taxon>Aequorivita</taxon>
    </lineage>
</organism>
<evidence type="ECO:0000256" key="4">
    <source>
        <dbReference type="ARBA" id="ARBA00022989"/>
    </source>
</evidence>
<evidence type="ECO:0000256" key="6">
    <source>
        <dbReference type="SAM" id="Phobius"/>
    </source>
</evidence>
<evidence type="ECO:0000256" key="3">
    <source>
        <dbReference type="ARBA" id="ARBA00022692"/>
    </source>
</evidence>
<feature type="transmembrane region" description="Helical" evidence="6">
    <location>
        <begin position="12"/>
        <end position="36"/>
    </location>
</feature>
<accession>A0ABT8DKX4</accession>
<dbReference type="NCBIfam" id="TIGR03518">
    <property type="entry name" value="ABC_perm_GldF"/>
    <property type="match status" value="1"/>
</dbReference>
<dbReference type="InterPro" id="IPR051449">
    <property type="entry name" value="ABC-2_transporter_component"/>
</dbReference>
<name>A0ABT8DKX4_9FLAO</name>
<evidence type="ECO:0000313" key="7">
    <source>
        <dbReference type="EMBL" id="MDN3723893.1"/>
    </source>
</evidence>
<gene>
    <name evidence="7" type="primary">gldF</name>
    <name evidence="7" type="ORF">QRD02_05830</name>
</gene>
<comment type="subcellular location">
    <subcellularLocation>
        <location evidence="1">Cell membrane</location>
        <topology evidence="1">Multi-pass membrane protein</topology>
    </subcellularLocation>
</comment>
<keyword evidence="2" id="KW-1003">Cell membrane</keyword>
<feature type="transmembrane region" description="Helical" evidence="6">
    <location>
        <begin position="95"/>
        <end position="119"/>
    </location>
</feature>
<keyword evidence="4 6" id="KW-1133">Transmembrane helix</keyword>
<evidence type="ECO:0000256" key="2">
    <source>
        <dbReference type="ARBA" id="ARBA00022475"/>
    </source>
</evidence>
<evidence type="ECO:0000313" key="8">
    <source>
        <dbReference type="Proteomes" id="UP001244787"/>
    </source>
</evidence>
<protein>
    <submittedName>
        <fullName evidence="7">Gliding motility-associated ABC transporter permease subunit GldF</fullName>
    </submittedName>
</protein>
<evidence type="ECO:0000256" key="5">
    <source>
        <dbReference type="ARBA" id="ARBA00023136"/>
    </source>
</evidence>